<evidence type="ECO:0000313" key="2">
    <source>
        <dbReference type="Proteomes" id="UP000829364"/>
    </source>
</evidence>
<organism evidence="1 2">
    <name type="scientific">Purpureocillium takamizusanense</name>
    <dbReference type="NCBI Taxonomy" id="2060973"/>
    <lineage>
        <taxon>Eukaryota</taxon>
        <taxon>Fungi</taxon>
        <taxon>Dikarya</taxon>
        <taxon>Ascomycota</taxon>
        <taxon>Pezizomycotina</taxon>
        <taxon>Sordariomycetes</taxon>
        <taxon>Hypocreomycetidae</taxon>
        <taxon>Hypocreales</taxon>
        <taxon>Ophiocordycipitaceae</taxon>
        <taxon>Purpureocillium</taxon>
    </lineage>
</organism>
<reference evidence="1" key="1">
    <citation type="submission" date="2021-11" db="EMBL/GenBank/DDBJ databases">
        <title>Purpureocillium_takamizusanense_genome.</title>
        <authorList>
            <person name="Nguyen N.-H."/>
        </authorList>
    </citation>
    <scope>NUCLEOTIDE SEQUENCE</scope>
    <source>
        <strain evidence="1">PT3</strain>
    </source>
</reference>
<evidence type="ECO:0000313" key="1">
    <source>
        <dbReference type="EMBL" id="UNI16431.1"/>
    </source>
</evidence>
<gene>
    <name evidence="1" type="ORF">JDV02_002863</name>
</gene>
<dbReference type="RefSeq" id="XP_047839912.1">
    <property type="nucleotide sequence ID" value="XM_047983940.1"/>
</dbReference>
<sequence>MSHSFGQHLMIVWCELGEDVGFRRADRNLRAIGTEEGGKHVVASFWLSRAPNNFHDNLRHIRKAGS</sequence>
<dbReference type="Proteomes" id="UP000829364">
    <property type="component" value="Chromosome 2"/>
</dbReference>
<accession>A0A9Q8V992</accession>
<dbReference type="AlphaFoldDB" id="A0A9Q8V992"/>
<keyword evidence="2" id="KW-1185">Reference proteome</keyword>
<name>A0A9Q8V992_9HYPO</name>
<dbReference type="KEGG" id="ptkz:JDV02_002863"/>
<dbReference type="GeneID" id="72064823"/>
<dbReference type="EMBL" id="CP086355">
    <property type="protein sequence ID" value="UNI16431.1"/>
    <property type="molecule type" value="Genomic_DNA"/>
</dbReference>
<proteinExistence type="predicted"/>
<protein>
    <submittedName>
        <fullName evidence="1">Uncharacterized protein</fullName>
    </submittedName>
</protein>